<sequence length="332" mass="40258">MEANYDYYKIDIADIWKFEQFSFLKGKSSEKYARELFQRIEDLIIIKGEPFLTTEDYDNRDDEYRRIFNSYIKDFRETIGDFKSRYSLSYFFTNDYCFHYGRSIIIDRSCDGFDFWFILKLKQYDSKLSEIKKFLDFQLETNFTNEVSEFVNFLKISIRQYQDEFHEKRVVETVNDYIDSRDDKKLSSNKNKRKISGNIYSLYLRILKTDPKFFRKPDTIKSYYEAFNKLKKEKFISGNTSLDNFKEIFRSKEISKNKRIVWIGTNKELQWFMKYLVRDSKKVVDLKKDIWLVTIRCFVKSENKEFTVEQLRDAKGKATHRKLLLESILSLL</sequence>
<comment type="caution">
    <text evidence="1">The sequence shown here is derived from an EMBL/GenBank/DDBJ whole genome shotgun (WGS) entry which is preliminary data.</text>
</comment>
<proteinExistence type="predicted"/>
<evidence type="ECO:0000313" key="1">
    <source>
        <dbReference type="EMBL" id="TGV04816.1"/>
    </source>
</evidence>
<reference evidence="1 2" key="1">
    <citation type="submission" date="2019-04" db="EMBL/GenBank/DDBJ databases">
        <authorList>
            <person name="Liu A."/>
        </authorList>
    </citation>
    <scope>NUCLEOTIDE SEQUENCE [LARGE SCALE GENOMIC DNA]</scope>
    <source>
        <strain evidence="1 2">RZ03</strain>
    </source>
</reference>
<dbReference type="RefSeq" id="WP_135874727.1">
    <property type="nucleotide sequence ID" value="NZ_SRSO01000001.1"/>
</dbReference>
<keyword evidence="2" id="KW-1185">Reference proteome</keyword>
<dbReference type="EMBL" id="SRSO01000001">
    <property type="protein sequence ID" value="TGV04816.1"/>
    <property type="molecule type" value="Genomic_DNA"/>
</dbReference>
<dbReference type="Proteomes" id="UP000307602">
    <property type="component" value="Unassembled WGS sequence"/>
</dbReference>
<gene>
    <name evidence="1" type="ORF">EM932_01470</name>
</gene>
<protein>
    <submittedName>
        <fullName evidence="1">Uncharacterized protein</fullName>
    </submittedName>
</protein>
<dbReference type="OrthoDB" id="1164998at2"/>
<organism evidence="1 2">
    <name type="scientific">Flavivirga rizhaonensis</name>
    <dbReference type="NCBI Taxonomy" id="2559571"/>
    <lineage>
        <taxon>Bacteria</taxon>
        <taxon>Pseudomonadati</taxon>
        <taxon>Bacteroidota</taxon>
        <taxon>Flavobacteriia</taxon>
        <taxon>Flavobacteriales</taxon>
        <taxon>Flavobacteriaceae</taxon>
        <taxon>Flavivirga</taxon>
    </lineage>
</organism>
<evidence type="ECO:0000313" key="2">
    <source>
        <dbReference type="Proteomes" id="UP000307602"/>
    </source>
</evidence>
<dbReference type="AlphaFoldDB" id="A0A4S1E2E7"/>
<accession>A0A4S1E2E7</accession>
<name>A0A4S1E2E7_9FLAO</name>